<dbReference type="InterPro" id="IPR058163">
    <property type="entry name" value="LysR-type_TF_proteobact-type"/>
</dbReference>
<evidence type="ECO:0000256" key="3">
    <source>
        <dbReference type="ARBA" id="ARBA00023125"/>
    </source>
</evidence>
<dbReference type="InterPro" id="IPR036388">
    <property type="entry name" value="WH-like_DNA-bd_sf"/>
</dbReference>
<feature type="domain" description="HTH lysR-type" evidence="5">
    <location>
        <begin position="5"/>
        <end position="62"/>
    </location>
</feature>
<dbReference type="KEGG" id="mflg:ABS361_21785"/>
<dbReference type="Pfam" id="PF03466">
    <property type="entry name" value="LysR_substrate"/>
    <property type="match status" value="1"/>
</dbReference>
<dbReference type="SUPFAM" id="SSF53850">
    <property type="entry name" value="Periplasmic binding protein-like II"/>
    <property type="match status" value="1"/>
</dbReference>
<dbReference type="Gene3D" id="1.10.10.10">
    <property type="entry name" value="Winged helix-like DNA-binding domain superfamily/Winged helix DNA-binding domain"/>
    <property type="match status" value="1"/>
</dbReference>
<evidence type="ECO:0000256" key="4">
    <source>
        <dbReference type="ARBA" id="ARBA00023163"/>
    </source>
</evidence>
<evidence type="ECO:0000313" key="6">
    <source>
        <dbReference type="EMBL" id="XBY46981.1"/>
    </source>
</evidence>
<dbReference type="GO" id="GO:0003700">
    <property type="term" value="F:DNA-binding transcription factor activity"/>
    <property type="evidence" value="ECO:0007669"/>
    <property type="project" value="InterPro"/>
</dbReference>
<dbReference type="AlphaFoldDB" id="A0AAU7XIS5"/>
<protein>
    <submittedName>
        <fullName evidence="6">LysR substrate-binding domain-containing protein</fullName>
    </submittedName>
</protein>
<dbReference type="EMBL" id="CP158568">
    <property type="protein sequence ID" value="XBY46981.1"/>
    <property type="molecule type" value="Genomic_DNA"/>
</dbReference>
<dbReference type="PROSITE" id="PS50931">
    <property type="entry name" value="HTH_LYSR"/>
    <property type="match status" value="1"/>
</dbReference>
<gene>
    <name evidence="6" type="ORF">ABS361_21785</name>
</gene>
<dbReference type="SUPFAM" id="SSF46785">
    <property type="entry name" value="Winged helix' DNA-binding domain"/>
    <property type="match status" value="1"/>
</dbReference>
<comment type="similarity">
    <text evidence="1">Belongs to the LysR transcriptional regulatory family.</text>
</comment>
<sequence length="303" mass="32958">MRPLPPLSPLRAFEATVRLGSMTRAAEELGRTHGAISKQIHGLEQDLGVTLVERDGGRIAPTPAGAEFYSSVNTAFLALEKGLARLPGRRGTTQLRFACGSTFATRWLVPRLPRFYEQHPGISISLSMGRHSIMEVDDFDVGTTWDRLRYDPAPGDHVVVLGDVNFAIVCRPDYVHRVDGNRLDFETLLVSDTAVSSTPAYERRAGVELRPARTMTFPHMHLCIEAALGGLGATLAEARLVQDELADGRLVAPLGIYNIPNGFLAILNKNRPPSSAAKRLARWLQQEAAADAASASRTAHSST</sequence>
<organism evidence="6">
    <name type="scientific">Methyloraptor flagellatus</name>
    <dbReference type="NCBI Taxonomy" id="3162530"/>
    <lineage>
        <taxon>Bacteria</taxon>
        <taxon>Pseudomonadati</taxon>
        <taxon>Pseudomonadota</taxon>
        <taxon>Alphaproteobacteria</taxon>
        <taxon>Hyphomicrobiales</taxon>
        <taxon>Ancalomicrobiaceae</taxon>
        <taxon>Methyloraptor</taxon>
    </lineage>
</organism>
<accession>A0AAU7XIS5</accession>
<dbReference type="Gene3D" id="3.40.190.10">
    <property type="entry name" value="Periplasmic binding protein-like II"/>
    <property type="match status" value="2"/>
</dbReference>
<keyword evidence="2" id="KW-0805">Transcription regulation</keyword>
<evidence type="ECO:0000259" key="5">
    <source>
        <dbReference type="PROSITE" id="PS50931"/>
    </source>
</evidence>
<dbReference type="InterPro" id="IPR036390">
    <property type="entry name" value="WH_DNA-bd_sf"/>
</dbReference>
<reference evidence="6" key="1">
    <citation type="submission" date="2024-06" db="EMBL/GenBank/DDBJ databases">
        <title>Methylostella associata gen. nov., sp. nov., a novel Ancalomicrobiaceae-affiliated facultatively methylotrophic bacteria that feed on methanotrophs of the genus Methylococcus.</title>
        <authorList>
            <person name="Saltykova V."/>
            <person name="Danilova O.V."/>
            <person name="Oshkin I.Y."/>
            <person name="Belova S.E."/>
            <person name="Pimenov N.V."/>
            <person name="Dedysh S.N."/>
        </authorList>
    </citation>
    <scope>NUCLEOTIDE SEQUENCE</scope>
    <source>
        <strain evidence="6">S20</strain>
    </source>
</reference>
<dbReference type="Pfam" id="PF00126">
    <property type="entry name" value="HTH_1"/>
    <property type="match status" value="1"/>
</dbReference>
<dbReference type="RefSeq" id="WP_407052069.1">
    <property type="nucleotide sequence ID" value="NZ_CP158568.1"/>
</dbReference>
<name>A0AAU7XIS5_9HYPH</name>
<dbReference type="GO" id="GO:0043565">
    <property type="term" value="F:sequence-specific DNA binding"/>
    <property type="evidence" value="ECO:0007669"/>
    <property type="project" value="TreeGrafter"/>
</dbReference>
<keyword evidence="3" id="KW-0238">DNA-binding</keyword>
<proteinExistence type="inferred from homology"/>
<dbReference type="InterPro" id="IPR000847">
    <property type="entry name" value="LysR_HTH_N"/>
</dbReference>
<evidence type="ECO:0000256" key="1">
    <source>
        <dbReference type="ARBA" id="ARBA00009437"/>
    </source>
</evidence>
<dbReference type="GO" id="GO:0006351">
    <property type="term" value="P:DNA-templated transcription"/>
    <property type="evidence" value="ECO:0007669"/>
    <property type="project" value="TreeGrafter"/>
</dbReference>
<dbReference type="InterPro" id="IPR005119">
    <property type="entry name" value="LysR_subst-bd"/>
</dbReference>
<keyword evidence="4" id="KW-0804">Transcription</keyword>
<dbReference type="PANTHER" id="PTHR30537">
    <property type="entry name" value="HTH-TYPE TRANSCRIPTIONAL REGULATOR"/>
    <property type="match status" value="1"/>
</dbReference>
<evidence type="ECO:0000256" key="2">
    <source>
        <dbReference type="ARBA" id="ARBA00023015"/>
    </source>
</evidence>
<dbReference type="PANTHER" id="PTHR30537:SF74">
    <property type="entry name" value="HTH-TYPE TRANSCRIPTIONAL REGULATOR TRPI"/>
    <property type="match status" value="1"/>
</dbReference>